<proteinExistence type="predicted"/>
<protein>
    <submittedName>
        <fullName evidence="1">Uncharacterized protein</fullName>
    </submittedName>
</protein>
<dbReference type="OrthoDB" id="10380081at2759"/>
<dbReference type="Proteomes" id="UP000228934">
    <property type="component" value="Unassembled WGS sequence"/>
</dbReference>
<name>A0A2G9SGD1_AQUCT</name>
<dbReference type="EMBL" id="KV924973">
    <property type="protein sequence ID" value="PIO39152.1"/>
    <property type="molecule type" value="Genomic_DNA"/>
</dbReference>
<accession>A0A2G9SGD1</accession>
<organism evidence="1 2">
    <name type="scientific">Aquarana catesbeiana</name>
    <name type="common">American bullfrog</name>
    <name type="synonym">Rana catesbeiana</name>
    <dbReference type="NCBI Taxonomy" id="8400"/>
    <lineage>
        <taxon>Eukaryota</taxon>
        <taxon>Metazoa</taxon>
        <taxon>Chordata</taxon>
        <taxon>Craniata</taxon>
        <taxon>Vertebrata</taxon>
        <taxon>Euteleostomi</taxon>
        <taxon>Amphibia</taxon>
        <taxon>Batrachia</taxon>
        <taxon>Anura</taxon>
        <taxon>Neobatrachia</taxon>
        <taxon>Ranoidea</taxon>
        <taxon>Ranidae</taxon>
        <taxon>Aquarana</taxon>
    </lineage>
</organism>
<keyword evidence="2" id="KW-1185">Reference proteome</keyword>
<evidence type="ECO:0000313" key="1">
    <source>
        <dbReference type="EMBL" id="PIO39152.1"/>
    </source>
</evidence>
<reference evidence="2" key="1">
    <citation type="journal article" date="2017" name="Nat. Commun.">
        <title>The North American bullfrog draft genome provides insight into hormonal regulation of long noncoding RNA.</title>
        <authorList>
            <person name="Hammond S.A."/>
            <person name="Warren R.L."/>
            <person name="Vandervalk B.P."/>
            <person name="Kucuk E."/>
            <person name="Khan H."/>
            <person name="Gibb E.A."/>
            <person name="Pandoh P."/>
            <person name="Kirk H."/>
            <person name="Zhao Y."/>
            <person name="Jones M."/>
            <person name="Mungall A.J."/>
            <person name="Coope R."/>
            <person name="Pleasance S."/>
            <person name="Moore R.A."/>
            <person name="Holt R.A."/>
            <person name="Round J.M."/>
            <person name="Ohora S."/>
            <person name="Walle B.V."/>
            <person name="Veldhoen N."/>
            <person name="Helbing C.C."/>
            <person name="Birol I."/>
        </authorList>
    </citation>
    <scope>NUCLEOTIDE SEQUENCE [LARGE SCALE GENOMIC DNA]</scope>
</reference>
<sequence length="77" mass="9085">MNETEYRRKHSLSGSINISSRFASTSMIYMKIYGMDTILSPFWRSFLAFDYPERKVGCDSTAFRTCRLRWISSNNVR</sequence>
<evidence type="ECO:0000313" key="2">
    <source>
        <dbReference type="Proteomes" id="UP000228934"/>
    </source>
</evidence>
<dbReference type="AlphaFoldDB" id="A0A2G9SGD1"/>
<gene>
    <name evidence="1" type="ORF">AB205_0001350</name>
</gene>